<dbReference type="GO" id="GO:0005840">
    <property type="term" value="C:ribosome"/>
    <property type="evidence" value="ECO:0007669"/>
    <property type="project" value="UniProtKB-KW"/>
</dbReference>
<keyword evidence="3" id="KW-0687">Ribonucleoprotein</keyword>
<keyword evidence="6" id="KW-1185">Reference proteome</keyword>
<accession>A0ABN5M6Y4</accession>
<feature type="region of interest" description="Disordered" evidence="4">
    <location>
        <begin position="1"/>
        <end position="34"/>
    </location>
</feature>
<dbReference type="Proteomes" id="UP000247917">
    <property type="component" value="Chromosome"/>
</dbReference>
<comment type="similarity">
    <text evidence="1">Belongs to the bacterial ribosomal protein bTHX family.</text>
</comment>
<reference evidence="5 6" key="1">
    <citation type="journal article" date="2018" name="Genome Biol. Evol.">
        <title>Parallel and Gradual Genome Erosion in the Blattabacterium Endosymbionts of Mastotermes darwiniensis and Cryptocercus Wood Roaches.</title>
        <authorList>
            <person name="Kinjo Y."/>
            <person name="Bourguignon T."/>
            <person name="Tong K.J."/>
            <person name="Kuwahara H."/>
            <person name="Lim S.J."/>
            <person name="Yoon K.B."/>
            <person name="Shigenobu S."/>
            <person name="Park Y.C."/>
            <person name="Nalepa C.A."/>
            <person name="Hongoh Y."/>
            <person name="Ohkuma M."/>
            <person name="Lo N."/>
            <person name="Tokuda G."/>
        </authorList>
    </citation>
    <scope>NUCLEOTIDE SEQUENCE [LARGE SCALE GENOMIC DNA]</scope>
    <source>
        <strain evidence="5 6">CPUsv</strain>
    </source>
</reference>
<evidence type="ECO:0000313" key="5">
    <source>
        <dbReference type="EMBL" id="AWU39751.1"/>
    </source>
</evidence>
<dbReference type="EMBL" id="CP029812">
    <property type="protein sequence ID" value="AWU39751.1"/>
    <property type="molecule type" value="Genomic_DNA"/>
</dbReference>
<feature type="compositionally biased region" description="Basic residues" evidence="4">
    <location>
        <begin position="1"/>
        <end position="15"/>
    </location>
</feature>
<evidence type="ECO:0000256" key="3">
    <source>
        <dbReference type="ARBA" id="ARBA00023274"/>
    </source>
</evidence>
<keyword evidence="2 5" id="KW-0689">Ribosomal protein</keyword>
<dbReference type="NCBIfam" id="TIGR04560">
    <property type="entry name" value="ribo_THX"/>
    <property type="match status" value="1"/>
</dbReference>
<name>A0ABN5M6Y4_9FLAO</name>
<gene>
    <name evidence="5" type="ORF">DM808_00935</name>
</gene>
<dbReference type="InterPro" id="IPR030826">
    <property type="entry name" value="Ribosomal_bTHX/bTHXc/bTHXm"/>
</dbReference>
<feature type="compositionally biased region" description="Basic residues" evidence="4">
    <location>
        <begin position="23"/>
        <end position="34"/>
    </location>
</feature>
<evidence type="ECO:0000256" key="4">
    <source>
        <dbReference type="SAM" id="MobiDB-lite"/>
    </source>
</evidence>
<proteinExistence type="inferred from homology"/>
<evidence type="ECO:0000256" key="2">
    <source>
        <dbReference type="ARBA" id="ARBA00022980"/>
    </source>
</evidence>
<evidence type="ECO:0000313" key="6">
    <source>
        <dbReference type="Proteomes" id="UP000247917"/>
    </source>
</evidence>
<protein>
    <submittedName>
        <fullName evidence="5">30S ribosomal protein THX</fullName>
    </submittedName>
</protein>
<dbReference type="RefSeq" id="WP_110477454.1">
    <property type="nucleotide sequence ID" value="NZ_CP029810.1"/>
</dbReference>
<organism evidence="5 6">
    <name type="scientific">Blattabacterium punctulatus</name>
    <dbReference type="NCBI Taxonomy" id="164514"/>
    <lineage>
        <taxon>Bacteria</taxon>
        <taxon>Pseudomonadati</taxon>
        <taxon>Bacteroidota</taxon>
        <taxon>Flavobacteriia</taxon>
        <taxon>Flavobacteriales</taxon>
        <taxon>Blattabacteriaceae</taxon>
        <taxon>Blattabacterium</taxon>
    </lineage>
</organism>
<sequence>MGKGDKKTKKGKIKNKTYGNIRKNPRNSKKKNKK</sequence>
<evidence type="ECO:0000256" key="1">
    <source>
        <dbReference type="ARBA" id="ARBA00010834"/>
    </source>
</evidence>